<proteinExistence type="predicted"/>
<keyword evidence="1" id="KW-1133">Transmembrane helix</keyword>
<evidence type="ECO:0000313" key="3">
    <source>
        <dbReference type="Proteomes" id="UP000735302"/>
    </source>
</evidence>
<feature type="transmembrane region" description="Helical" evidence="1">
    <location>
        <begin position="26"/>
        <end position="47"/>
    </location>
</feature>
<name>A0AAV3YL42_9GAST</name>
<keyword evidence="1" id="KW-0472">Membrane</keyword>
<keyword evidence="3" id="KW-1185">Reference proteome</keyword>
<feature type="transmembrane region" description="Helical" evidence="1">
    <location>
        <begin position="92"/>
        <end position="110"/>
    </location>
</feature>
<dbReference type="PANTHER" id="PTHR11785:SF528">
    <property type="entry name" value="AMINO ACID TRANSPORTER PROTEIN JHI-21"/>
    <property type="match status" value="1"/>
</dbReference>
<dbReference type="Proteomes" id="UP000735302">
    <property type="component" value="Unassembled WGS sequence"/>
</dbReference>
<organism evidence="2 3">
    <name type="scientific">Plakobranchus ocellatus</name>
    <dbReference type="NCBI Taxonomy" id="259542"/>
    <lineage>
        <taxon>Eukaryota</taxon>
        <taxon>Metazoa</taxon>
        <taxon>Spiralia</taxon>
        <taxon>Lophotrochozoa</taxon>
        <taxon>Mollusca</taxon>
        <taxon>Gastropoda</taxon>
        <taxon>Heterobranchia</taxon>
        <taxon>Euthyneura</taxon>
        <taxon>Panpulmonata</taxon>
        <taxon>Sacoglossa</taxon>
        <taxon>Placobranchoidea</taxon>
        <taxon>Plakobranchidae</taxon>
        <taxon>Plakobranchus</taxon>
    </lineage>
</organism>
<dbReference type="PANTHER" id="PTHR11785">
    <property type="entry name" value="AMINO ACID TRANSPORTER"/>
    <property type="match status" value="1"/>
</dbReference>
<dbReference type="AlphaFoldDB" id="A0AAV3YL42"/>
<protein>
    <submittedName>
        <fullName evidence="2">Histone-lysine N-methyltransferase SETMAR</fullName>
    </submittedName>
</protein>
<dbReference type="EMBL" id="BLXT01001274">
    <property type="protein sequence ID" value="GFN84015.1"/>
    <property type="molecule type" value="Genomic_DNA"/>
</dbReference>
<gene>
    <name evidence="2" type="ORF">PoB_001052100</name>
</gene>
<evidence type="ECO:0000313" key="2">
    <source>
        <dbReference type="EMBL" id="GFN84015.1"/>
    </source>
</evidence>
<dbReference type="GO" id="GO:0015179">
    <property type="term" value="F:L-amino acid transmembrane transporter activity"/>
    <property type="evidence" value="ECO:0007669"/>
    <property type="project" value="TreeGrafter"/>
</dbReference>
<comment type="caution">
    <text evidence="2">The sequence shown here is derived from an EMBL/GenBank/DDBJ whole genome shotgun (WGS) entry which is preliminary data.</text>
</comment>
<keyword evidence="1" id="KW-0812">Transmembrane</keyword>
<dbReference type="InterPro" id="IPR050598">
    <property type="entry name" value="AminoAcid_Transporter"/>
</dbReference>
<sequence>MASNRTKALLVAINCHNVSWVTKLQAVIICSKLLALTGVIAIGFFWLGKVLLRWTEPDLHRPIKLPTALSAFLCLLNLAILFITVYKKPQESSIALVIIAFGLPAYLLGAKWNKPESVQRFIDNGTATIQKLLLVSIQDTDIDEDDDKEDRDNLLSQDEATTILRHIYRHEGLYEGSSESNQKMIITFDAVNTLNSGKQHIVGKFYQWCSWFKDGRTSLQDEPRSGRPNTANNVWNTARVDELIKVDRRVN</sequence>
<feature type="transmembrane region" description="Helical" evidence="1">
    <location>
        <begin position="68"/>
        <end position="86"/>
    </location>
</feature>
<reference evidence="2 3" key="1">
    <citation type="journal article" date="2021" name="Elife">
        <title>Chloroplast acquisition without the gene transfer in kleptoplastic sea slugs, Plakobranchus ocellatus.</title>
        <authorList>
            <person name="Maeda T."/>
            <person name="Takahashi S."/>
            <person name="Yoshida T."/>
            <person name="Shimamura S."/>
            <person name="Takaki Y."/>
            <person name="Nagai Y."/>
            <person name="Toyoda A."/>
            <person name="Suzuki Y."/>
            <person name="Arimoto A."/>
            <person name="Ishii H."/>
            <person name="Satoh N."/>
            <person name="Nishiyama T."/>
            <person name="Hasebe M."/>
            <person name="Maruyama T."/>
            <person name="Minagawa J."/>
            <person name="Obokata J."/>
            <person name="Shigenobu S."/>
        </authorList>
    </citation>
    <scope>NUCLEOTIDE SEQUENCE [LARGE SCALE GENOMIC DNA]</scope>
</reference>
<accession>A0AAV3YL42</accession>
<evidence type="ECO:0000256" key="1">
    <source>
        <dbReference type="SAM" id="Phobius"/>
    </source>
</evidence>